<dbReference type="EMBL" id="JAGHQM010000008">
    <property type="protein sequence ID" value="KAH0566436.1"/>
    <property type="molecule type" value="Genomic_DNA"/>
</dbReference>
<reference evidence="2" key="1">
    <citation type="submission" date="2021-03" db="EMBL/GenBank/DDBJ databases">
        <title>Comparative genomics and phylogenomic investigation of the class Geoglossomycetes provide insights into ecological specialization and systematics.</title>
        <authorList>
            <person name="Melie T."/>
            <person name="Pirro S."/>
            <person name="Miller A.N."/>
            <person name="Quandt A."/>
        </authorList>
    </citation>
    <scope>NUCLEOTIDE SEQUENCE</scope>
    <source>
        <strain evidence="2">CAQ_001_2017</strain>
    </source>
</reference>
<comment type="caution">
    <text evidence="2">The sequence shown here is derived from an EMBL/GenBank/DDBJ whole genome shotgun (WGS) entry which is preliminary data.</text>
</comment>
<name>A0A9P8LJ29_9PEZI</name>
<accession>A0A9P8LJ29</accession>
<evidence type="ECO:0000313" key="2">
    <source>
        <dbReference type="EMBL" id="KAH0566436.1"/>
    </source>
</evidence>
<dbReference type="AlphaFoldDB" id="A0A9P8LJ29"/>
<protein>
    <submittedName>
        <fullName evidence="2">Uncharacterized protein</fullName>
    </submittedName>
</protein>
<dbReference type="Proteomes" id="UP000750711">
    <property type="component" value="Unassembled WGS sequence"/>
</dbReference>
<feature type="compositionally biased region" description="Basic and acidic residues" evidence="1">
    <location>
        <begin position="678"/>
        <end position="694"/>
    </location>
</feature>
<proteinExistence type="predicted"/>
<feature type="region of interest" description="Disordered" evidence="1">
    <location>
        <begin position="678"/>
        <end position="708"/>
    </location>
</feature>
<evidence type="ECO:0000256" key="1">
    <source>
        <dbReference type="SAM" id="MobiDB-lite"/>
    </source>
</evidence>
<evidence type="ECO:0000313" key="3">
    <source>
        <dbReference type="Proteomes" id="UP000750711"/>
    </source>
</evidence>
<gene>
    <name evidence="2" type="ORF">GP486_000148</name>
</gene>
<feature type="compositionally biased region" description="Acidic residues" evidence="1">
    <location>
        <begin position="699"/>
        <end position="708"/>
    </location>
</feature>
<sequence length="800" mass="89444">MSTVGSIMNLTSSALDLINSTNPVHRIAHNIVGWLCREGIGESDFQYCIDRCRGLAYPNETGLQIREDIAKSQDKAARAGGLQLVTSGAIGRWMAFTQEHAYMVTTIATVTKFHDLDFATTLLCEMAMTDVGRPYNELSHSVSYTVDYARLQGVVSKIADSIYLNVVNAGHALGNLPEELQSLHVHVLPPQFVAFITLQISRYSKDMMLLCDFFYADLALWLLVHFQGVITLSVAGEQLFRKQSRCGNQQLKIVVRKACDGATCETPEQIEMCDDTFYDSIQLCDMLRGFHFIAERVLPSTKITNIQRQSLYSVMFPGATDLLKYDELSDIKKLAHRLVAWILDLQLNPDRPGWFKVELSESIHENQMRFSDVFCRWPGILNPKVLQKQKLKPLIFEPPEVGEVEVVNSTCDLYDTFVSCFPSLRDLMDQLSSRCKCRECRTEGSINNSKAGCLRWLALSQLLMLVGVAIADGFGVDDISGAFKPSDFTLLRNLISTVLYHLVNGTINWEGWFVIASSIALGFVPSNQLGQDTKGHLVAVQHGSLVVTAQWLDLSRRLRKNHCCALEVIEGQLSGAQRNTMFVRTKLNTQGGSSQKRELFQTFNLVDNNFLEEVSREDLCECSLVYCLTGSTEPGLVNLVILVSSGSSERILNPTDVLHGVLRSRYISKVECNHRPARDVGAKGETKKDTKGIENGDNSSDEWEDVDENEHDDAMTVWTFEQLMARWGPFRPGEILFTKCLDTELKLNVALGLGRCQAVIRETKCCMACALESLDPERGKSPCVISFQIDDKSCIVTTKL</sequence>
<organism evidence="2 3">
    <name type="scientific">Trichoglossum hirsutum</name>
    <dbReference type="NCBI Taxonomy" id="265104"/>
    <lineage>
        <taxon>Eukaryota</taxon>
        <taxon>Fungi</taxon>
        <taxon>Dikarya</taxon>
        <taxon>Ascomycota</taxon>
        <taxon>Pezizomycotina</taxon>
        <taxon>Geoglossomycetes</taxon>
        <taxon>Geoglossales</taxon>
        <taxon>Geoglossaceae</taxon>
        <taxon>Trichoglossum</taxon>
    </lineage>
</organism>
<keyword evidence="3" id="KW-1185">Reference proteome</keyword>